<accession>A0A6J8C571</accession>
<proteinExistence type="predicted"/>
<dbReference type="Proteomes" id="UP000507470">
    <property type="component" value="Unassembled WGS sequence"/>
</dbReference>
<dbReference type="SUPFAM" id="SSF52540">
    <property type="entry name" value="P-loop containing nucleoside triphosphate hydrolases"/>
    <property type="match status" value="1"/>
</dbReference>
<sequence length="308" mass="36400">MKDNKLVQEIEDALNFKGFPKQIEQSEEVESEIIDKNKNTHILLFGGSETGKTYFIKKYLKKNNITKYKVFCLDDDEWPKEVVAYNLEKLKDLEYLRDHTIILDDQGSQKLDKQVANIISKGRHFNIQLVFLAHLSTDLNTKSRNNVKEIYITTGNSTKFFYDLKEKFMIKDLSSFFNIEYGIIRYNLNKNSFVVYDKNYKKIYDSSTNKISTRSDFDMGNFLNQKTFSELEKSEIVNFLESQCPINVTDPLLLFYLNYYLIQNNYKPNMSKLKNILGDYYEENKTFKSKNIIPLIKVFKEGYREVIK</sequence>
<dbReference type="EMBL" id="CACVKT020004479">
    <property type="protein sequence ID" value="CAC5390210.1"/>
    <property type="molecule type" value="Genomic_DNA"/>
</dbReference>
<evidence type="ECO:0000313" key="1">
    <source>
        <dbReference type="EMBL" id="CAC5390210.1"/>
    </source>
</evidence>
<organism evidence="1 2">
    <name type="scientific">Mytilus coruscus</name>
    <name type="common">Sea mussel</name>
    <dbReference type="NCBI Taxonomy" id="42192"/>
    <lineage>
        <taxon>Eukaryota</taxon>
        <taxon>Metazoa</taxon>
        <taxon>Spiralia</taxon>
        <taxon>Lophotrochozoa</taxon>
        <taxon>Mollusca</taxon>
        <taxon>Bivalvia</taxon>
        <taxon>Autobranchia</taxon>
        <taxon>Pteriomorphia</taxon>
        <taxon>Mytilida</taxon>
        <taxon>Mytiloidea</taxon>
        <taxon>Mytilidae</taxon>
        <taxon>Mytilinae</taxon>
        <taxon>Mytilus</taxon>
    </lineage>
</organism>
<dbReference type="AlphaFoldDB" id="A0A6J8C571"/>
<name>A0A6J8C571_MYTCO</name>
<dbReference type="InterPro" id="IPR027417">
    <property type="entry name" value="P-loop_NTPase"/>
</dbReference>
<reference evidence="1 2" key="1">
    <citation type="submission" date="2020-06" db="EMBL/GenBank/DDBJ databases">
        <authorList>
            <person name="Li R."/>
            <person name="Bekaert M."/>
        </authorList>
    </citation>
    <scope>NUCLEOTIDE SEQUENCE [LARGE SCALE GENOMIC DNA]</scope>
    <source>
        <strain evidence="2">wild</strain>
    </source>
</reference>
<evidence type="ECO:0000313" key="2">
    <source>
        <dbReference type="Proteomes" id="UP000507470"/>
    </source>
</evidence>
<protein>
    <submittedName>
        <fullName evidence="1">Uncharacterized protein</fullName>
    </submittedName>
</protein>
<dbReference type="Gene3D" id="3.40.50.300">
    <property type="entry name" value="P-loop containing nucleotide triphosphate hydrolases"/>
    <property type="match status" value="1"/>
</dbReference>
<keyword evidence="2" id="KW-1185">Reference proteome</keyword>
<gene>
    <name evidence="1" type="ORF">MCOR_25324</name>
</gene>